<name>A0A7T8GLN4_CALRO</name>
<dbReference type="Proteomes" id="UP000595437">
    <property type="component" value="Chromosome 21"/>
</dbReference>
<protein>
    <submittedName>
        <fullName evidence="1">Uncharacterized protein</fullName>
    </submittedName>
</protein>
<sequence length="62" mass="6909">MANNVENVETMIGCLLPPAKAAQEKELEGLQDLAESQGFDEDLAHYDIGYFKRKQRKNILGG</sequence>
<gene>
    <name evidence="1" type="ORF">FKW44_025398</name>
</gene>
<proteinExistence type="predicted"/>
<accession>A0A7T8GLN4</accession>
<evidence type="ECO:0000313" key="2">
    <source>
        <dbReference type="Proteomes" id="UP000595437"/>
    </source>
</evidence>
<dbReference type="InterPro" id="IPR024077">
    <property type="entry name" value="Neurolysin/TOP_dom2"/>
</dbReference>
<keyword evidence="2" id="KW-1185">Reference proteome</keyword>
<reference evidence="2" key="1">
    <citation type="submission" date="2021-01" db="EMBL/GenBank/DDBJ databases">
        <title>Caligus Genome Assembly.</title>
        <authorList>
            <person name="Gallardo-Escarate C."/>
        </authorList>
    </citation>
    <scope>NUCLEOTIDE SEQUENCE [LARGE SCALE GENOMIC DNA]</scope>
</reference>
<dbReference type="EMBL" id="CP045910">
    <property type="protein sequence ID" value="QQP31713.1"/>
    <property type="molecule type" value="Genomic_DNA"/>
</dbReference>
<dbReference type="Gene3D" id="1.10.1370.10">
    <property type="entry name" value="Neurolysin, domain 3"/>
    <property type="match status" value="1"/>
</dbReference>
<dbReference type="OrthoDB" id="534666at2759"/>
<evidence type="ECO:0000313" key="1">
    <source>
        <dbReference type="EMBL" id="QQP31713.1"/>
    </source>
</evidence>
<dbReference type="AlphaFoldDB" id="A0A7T8GLN4"/>
<organism evidence="1 2">
    <name type="scientific">Caligus rogercresseyi</name>
    <name type="common">Sea louse</name>
    <dbReference type="NCBI Taxonomy" id="217165"/>
    <lineage>
        <taxon>Eukaryota</taxon>
        <taxon>Metazoa</taxon>
        <taxon>Ecdysozoa</taxon>
        <taxon>Arthropoda</taxon>
        <taxon>Crustacea</taxon>
        <taxon>Multicrustacea</taxon>
        <taxon>Hexanauplia</taxon>
        <taxon>Copepoda</taxon>
        <taxon>Siphonostomatoida</taxon>
        <taxon>Caligidae</taxon>
        <taxon>Caligus</taxon>
    </lineage>
</organism>